<comment type="function">
    <text evidence="8">Essential subunit of the Sec protein translocation channel SecYEG. Clamps together the 2 halves of SecY. May contact the channel plug during translocation.</text>
</comment>
<keyword evidence="2 8" id="KW-0812">Transmembrane</keyword>
<dbReference type="GO" id="GO:0005886">
    <property type="term" value="C:plasma membrane"/>
    <property type="evidence" value="ECO:0007669"/>
    <property type="project" value="UniProtKB-SubCell"/>
</dbReference>
<keyword evidence="4 8" id="KW-1133">Transmembrane helix</keyword>
<evidence type="ECO:0000256" key="6">
    <source>
        <dbReference type="ARBA" id="ARBA00023136"/>
    </source>
</evidence>
<protein>
    <recommendedName>
        <fullName evidence="8">Protein translocase subunit SecE</fullName>
    </recommendedName>
    <alternativeName>
        <fullName evidence="8">Protein transport protein Sec61 gamma subunit homolog</fullName>
    </alternativeName>
</protein>
<accession>A0A7G9YPJ5</accession>
<dbReference type="GO" id="GO:0065002">
    <property type="term" value="P:intracellular protein transmembrane transport"/>
    <property type="evidence" value="ECO:0007669"/>
    <property type="project" value="UniProtKB-UniRule"/>
</dbReference>
<evidence type="ECO:0000256" key="4">
    <source>
        <dbReference type="ARBA" id="ARBA00022989"/>
    </source>
</evidence>
<evidence type="ECO:0000256" key="2">
    <source>
        <dbReference type="ARBA" id="ARBA00022692"/>
    </source>
</evidence>
<comment type="subunit">
    <text evidence="8">Component of the Sec protein translocase complex. Heterotrimer consisting of SecY (alpha), SecG (beta) and SecE (gamma) subunits. The heterotrimers can form oligomers, although 1 heterotrimer is thought to be able to translocate proteins. Interacts with the ribosome. May interact with SecDF, and other proteins may be involved.</text>
</comment>
<evidence type="ECO:0000256" key="7">
    <source>
        <dbReference type="ARBA" id="ARBA00037847"/>
    </source>
</evidence>
<dbReference type="Gene3D" id="1.20.5.820">
    <property type="entry name" value="Preprotein translocase SecE subunit"/>
    <property type="match status" value="1"/>
</dbReference>
<keyword evidence="6 8" id="KW-0472">Membrane</keyword>
<keyword evidence="5 8" id="KW-0811">Translocation</keyword>
<dbReference type="EMBL" id="MT631399">
    <property type="protein sequence ID" value="QNO49929.1"/>
    <property type="molecule type" value="Genomic_DNA"/>
</dbReference>
<proteinExistence type="inferred from homology"/>
<dbReference type="SUPFAM" id="SSF103456">
    <property type="entry name" value="Preprotein translocase SecE subunit"/>
    <property type="match status" value="1"/>
</dbReference>
<dbReference type="Pfam" id="PF00584">
    <property type="entry name" value="SecE"/>
    <property type="match status" value="1"/>
</dbReference>
<dbReference type="GO" id="GO:0009306">
    <property type="term" value="P:protein secretion"/>
    <property type="evidence" value="ECO:0007669"/>
    <property type="project" value="UniProtKB-UniRule"/>
</dbReference>
<comment type="similarity">
    <text evidence="8">Belongs to the SecE/SEC61-gamma family.</text>
</comment>
<comment type="subcellular location">
    <subcellularLocation>
        <location evidence="8">Cell membrane</location>
        <topology evidence="8">Single-pass membrane protein</topology>
    </subcellularLocation>
    <subcellularLocation>
        <location evidence="7">Endomembrane system</location>
        <topology evidence="7">Single-pass membrane protein</topology>
    </subcellularLocation>
</comment>
<dbReference type="InterPro" id="IPR001901">
    <property type="entry name" value="Translocase_SecE/Sec61-g"/>
</dbReference>
<dbReference type="HAMAP" id="MF_00422">
    <property type="entry name" value="SecE"/>
    <property type="match status" value="1"/>
</dbReference>
<reference evidence="9" key="1">
    <citation type="submission" date="2020-06" db="EMBL/GenBank/DDBJ databases">
        <title>Unique genomic features of the anaerobic methanotrophic archaea.</title>
        <authorList>
            <person name="Chadwick G.L."/>
            <person name="Skennerton C.T."/>
            <person name="Laso-Perez R."/>
            <person name="Leu A.O."/>
            <person name="Speth D.R."/>
            <person name="Yu H."/>
            <person name="Morgan-Lang C."/>
            <person name="Hatzenpichler R."/>
            <person name="Goudeau D."/>
            <person name="Malmstrom R."/>
            <person name="Brazelton W.J."/>
            <person name="Woyke T."/>
            <person name="Hallam S.J."/>
            <person name="Tyson G.W."/>
            <person name="Wegener G."/>
            <person name="Boetius A."/>
            <person name="Orphan V."/>
        </authorList>
    </citation>
    <scope>NUCLEOTIDE SEQUENCE</scope>
</reference>
<organism evidence="9">
    <name type="scientific">Candidatus Methanogaster sp. ANME-2c ERB4</name>
    <dbReference type="NCBI Taxonomy" id="2759911"/>
    <lineage>
        <taxon>Archaea</taxon>
        <taxon>Methanobacteriati</taxon>
        <taxon>Methanobacteriota</taxon>
        <taxon>Stenosarchaea group</taxon>
        <taxon>Methanomicrobia</taxon>
        <taxon>Methanosarcinales</taxon>
        <taxon>ANME-2 cluster</taxon>
        <taxon>Candidatus Methanogasteraceae</taxon>
        <taxon>Candidatus Methanogaster</taxon>
    </lineage>
</organism>
<dbReference type="AlphaFoldDB" id="A0A7G9YPJ5"/>
<dbReference type="NCBIfam" id="TIGR00327">
    <property type="entry name" value="secE_euk_arch"/>
    <property type="match status" value="1"/>
</dbReference>
<dbReference type="InterPro" id="IPR023391">
    <property type="entry name" value="Prot_translocase_SecE_dom_sf"/>
</dbReference>
<dbReference type="GO" id="GO:0012505">
    <property type="term" value="C:endomembrane system"/>
    <property type="evidence" value="ECO:0007669"/>
    <property type="project" value="UniProtKB-SubCell"/>
</dbReference>
<dbReference type="GO" id="GO:0006605">
    <property type="term" value="P:protein targeting"/>
    <property type="evidence" value="ECO:0007669"/>
    <property type="project" value="UniProtKB-UniRule"/>
</dbReference>
<feature type="transmembrane region" description="Helical" evidence="8">
    <location>
        <begin position="27"/>
        <end position="52"/>
    </location>
</feature>
<sequence>MASTHSFKLSEYTRILKLARKPTREEFIMIAKVAGAGILLIGVIGFLIYLVLTEMPQGIM</sequence>
<evidence type="ECO:0000256" key="8">
    <source>
        <dbReference type="HAMAP-Rule" id="MF_00422"/>
    </source>
</evidence>
<dbReference type="GO" id="GO:0008320">
    <property type="term" value="F:protein transmembrane transporter activity"/>
    <property type="evidence" value="ECO:0007669"/>
    <property type="project" value="UniProtKB-UniRule"/>
</dbReference>
<evidence type="ECO:0000256" key="5">
    <source>
        <dbReference type="ARBA" id="ARBA00023010"/>
    </source>
</evidence>
<keyword evidence="8" id="KW-1003">Cell membrane</keyword>
<keyword evidence="3 8" id="KW-0653">Protein transport</keyword>
<evidence type="ECO:0000256" key="3">
    <source>
        <dbReference type="ARBA" id="ARBA00022927"/>
    </source>
</evidence>
<keyword evidence="1 8" id="KW-0813">Transport</keyword>
<evidence type="ECO:0000256" key="1">
    <source>
        <dbReference type="ARBA" id="ARBA00022448"/>
    </source>
</evidence>
<evidence type="ECO:0000313" key="9">
    <source>
        <dbReference type="EMBL" id="QNO49929.1"/>
    </source>
</evidence>
<name>A0A7G9YPJ5_9EURY</name>
<dbReference type="InterPro" id="IPR008158">
    <property type="entry name" value="Translocase_Sec61-g"/>
</dbReference>
<gene>
    <name evidence="8 9" type="primary">secE</name>
    <name evidence="9" type="ORF">GKKIKBAN_00043</name>
</gene>